<gene>
    <name evidence="1" type="ORF">METZ01_LOCUS272909</name>
</gene>
<evidence type="ECO:0000313" key="1">
    <source>
        <dbReference type="EMBL" id="SVC20055.1"/>
    </source>
</evidence>
<dbReference type="EMBL" id="UINC01078713">
    <property type="protein sequence ID" value="SVC20055.1"/>
    <property type="molecule type" value="Genomic_DNA"/>
</dbReference>
<dbReference type="AlphaFoldDB" id="A0A382K8S4"/>
<proteinExistence type="predicted"/>
<accession>A0A382K8S4</accession>
<protein>
    <submittedName>
        <fullName evidence="1">Uncharacterized protein</fullName>
    </submittedName>
</protein>
<organism evidence="1">
    <name type="scientific">marine metagenome</name>
    <dbReference type="NCBI Taxonomy" id="408172"/>
    <lineage>
        <taxon>unclassified sequences</taxon>
        <taxon>metagenomes</taxon>
        <taxon>ecological metagenomes</taxon>
    </lineage>
</organism>
<reference evidence="1" key="1">
    <citation type="submission" date="2018-05" db="EMBL/GenBank/DDBJ databases">
        <authorList>
            <person name="Lanie J.A."/>
            <person name="Ng W.-L."/>
            <person name="Kazmierczak K.M."/>
            <person name="Andrzejewski T.M."/>
            <person name="Davidsen T.M."/>
            <person name="Wayne K.J."/>
            <person name="Tettelin H."/>
            <person name="Glass J.I."/>
            <person name="Rusch D."/>
            <person name="Podicherti R."/>
            <person name="Tsui H.-C.T."/>
            <person name="Winkler M.E."/>
        </authorList>
    </citation>
    <scope>NUCLEOTIDE SEQUENCE</scope>
</reference>
<name>A0A382K8S4_9ZZZZ</name>
<feature type="non-terminal residue" evidence="1">
    <location>
        <position position="1"/>
    </location>
</feature>
<sequence>NTDNLLSGQIIHFCRFTATIECSGYN</sequence>